<dbReference type="EMBL" id="JABFUD020000010">
    <property type="protein sequence ID" value="KAI5074527.1"/>
    <property type="molecule type" value="Genomic_DNA"/>
</dbReference>
<keyword evidence="2" id="KW-0812">Transmembrane</keyword>
<keyword evidence="3" id="KW-1133">Transmembrane helix</keyword>
<evidence type="ECO:0000313" key="7">
    <source>
        <dbReference type="Proteomes" id="UP000886520"/>
    </source>
</evidence>
<keyword evidence="7" id="KW-1185">Reference proteome</keyword>
<dbReference type="Pfam" id="PF04588">
    <property type="entry name" value="HIG_1_N"/>
    <property type="match status" value="1"/>
</dbReference>
<evidence type="ECO:0000256" key="3">
    <source>
        <dbReference type="ARBA" id="ARBA00022989"/>
    </source>
</evidence>
<organism evidence="6 7">
    <name type="scientific">Adiantum capillus-veneris</name>
    <name type="common">Maidenhair fern</name>
    <dbReference type="NCBI Taxonomy" id="13818"/>
    <lineage>
        <taxon>Eukaryota</taxon>
        <taxon>Viridiplantae</taxon>
        <taxon>Streptophyta</taxon>
        <taxon>Embryophyta</taxon>
        <taxon>Tracheophyta</taxon>
        <taxon>Polypodiopsida</taxon>
        <taxon>Polypodiidae</taxon>
        <taxon>Polypodiales</taxon>
        <taxon>Pteridineae</taxon>
        <taxon>Pteridaceae</taxon>
        <taxon>Vittarioideae</taxon>
        <taxon>Adiantum</taxon>
    </lineage>
</organism>
<dbReference type="PANTHER" id="PTHR28018:SF3">
    <property type="entry name" value="RESPIRATORY SUPERCOMPLEX FACTOR 2, MITOCHONDRIAL"/>
    <property type="match status" value="1"/>
</dbReference>
<keyword evidence="4" id="KW-0472">Membrane</keyword>
<reference evidence="6" key="1">
    <citation type="submission" date="2021-01" db="EMBL/GenBank/DDBJ databases">
        <title>Adiantum capillus-veneris genome.</title>
        <authorList>
            <person name="Fang Y."/>
            <person name="Liao Q."/>
        </authorList>
    </citation>
    <scope>NUCLEOTIDE SEQUENCE</scope>
    <source>
        <strain evidence="6">H3</strain>
        <tissue evidence="6">Leaf</tissue>
    </source>
</reference>
<dbReference type="GO" id="GO:0005739">
    <property type="term" value="C:mitochondrion"/>
    <property type="evidence" value="ECO:0007669"/>
    <property type="project" value="UniProtKB-SubCell"/>
</dbReference>
<evidence type="ECO:0000313" key="6">
    <source>
        <dbReference type="EMBL" id="KAI5074527.1"/>
    </source>
</evidence>
<sequence length="91" mass="9975">MADDGPAKESRGFILKWINEHRLGAVGILWMSGLAASLAYESSKPLPTSVKILHARVHAQAITLAALAGASAVEYYEHRSGQKAKRYEKHF</sequence>
<accession>A0A9D4ZHU0</accession>
<dbReference type="PANTHER" id="PTHR28018">
    <property type="entry name" value="RESPIRATORY SUPERCOMPLEX FACTOR 2, MITOCHONDRIAL"/>
    <property type="match status" value="1"/>
</dbReference>
<dbReference type="AlphaFoldDB" id="A0A9D4ZHU0"/>
<proteinExistence type="predicted"/>
<gene>
    <name evidence="6" type="ORF">GOP47_0010488</name>
</gene>
<dbReference type="InterPro" id="IPR007667">
    <property type="entry name" value="Hypoxia_induced_domain"/>
</dbReference>
<name>A0A9D4ZHU0_ADICA</name>
<dbReference type="Proteomes" id="UP000886520">
    <property type="component" value="Chromosome 10"/>
</dbReference>
<dbReference type="PROSITE" id="PS51503">
    <property type="entry name" value="HIG1"/>
    <property type="match status" value="1"/>
</dbReference>
<evidence type="ECO:0000259" key="5">
    <source>
        <dbReference type="PROSITE" id="PS51503"/>
    </source>
</evidence>
<protein>
    <recommendedName>
        <fullName evidence="5">HIG1 domain-containing protein</fullName>
    </recommendedName>
</protein>
<dbReference type="OrthoDB" id="1915122at2759"/>
<evidence type="ECO:0000256" key="4">
    <source>
        <dbReference type="ARBA" id="ARBA00023136"/>
    </source>
</evidence>
<evidence type="ECO:0000256" key="1">
    <source>
        <dbReference type="ARBA" id="ARBA00004173"/>
    </source>
</evidence>
<comment type="subcellular location">
    <subcellularLocation>
        <location evidence="1">Mitochondrion</location>
    </subcellularLocation>
</comment>
<feature type="domain" description="HIG1" evidence="5">
    <location>
        <begin position="1"/>
        <end position="85"/>
    </location>
</feature>
<comment type="caution">
    <text evidence="6">The sequence shown here is derived from an EMBL/GenBank/DDBJ whole genome shotgun (WGS) entry which is preliminary data.</text>
</comment>
<dbReference type="InterPro" id="IPR040153">
    <property type="entry name" value="Rcf2"/>
</dbReference>
<evidence type="ECO:0000256" key="2">
    <source>
        <dbReference type="ARBA" id="ARBA00022692"/>
    </source>
</evidence>
<dbReference type="GO" id="GO:0033617">
    <property type="term" value="P:mitochondrial respiratory chain complex IV assembly"/>
    <property type="evidence" value="ECO:0007669"/>
    <property type="project" value="TreeGrafter"/>
</dbReference>